<dbReference type="PANTHER" id="PTHR46211:SF7">
    <property type="entry name" value="GLYCEROPHOSPHODIESTER PHOSPHODIESTERASE"/>
    <property type="match status" value="1"/>
</dbReference>
<evidence type="ECO:0000313" key="5">
    <source>
        <dbReference type="Proteomes" id="UP000240400"/>
    </source>
</evidence>
<dbReference type="GeneID" id="66777553"/>
<dbReference type="PROSITE" id="PS51257">
    <property type="entry name" value="PROKAR_LIPOPROTEIN"/>
    <property type="match status" value="1"/>
</dbReference>
<reference evidence="3 6" key="3">
    <citation type="submission" date="2021-03" db="EMBL/GenBank/DDBJ databases">
        <title>Staphylococci and Mammaliicocci in bats.</title>
        <authorList>
            <person name="Fountain K."/>
        </authorList>
    </citation>
    <scope>NUCLEOTIDE SEQUENCE [LARGE SCALE GENOMIC DNA]</scope>
    <source>
        <strain evidence="3 6">18_1_E_SW</strain>
    </source>
</reference>
<dbReference type="InterPro" id="IPR017946">
    <property type="entry name" value="PLC-like_Pdiesterase_TIM-brl"/>
</dbReference>
<feature type="domain" description="GP-PDE" evidence="2">
    <location>
        <begin position="27"/>
        <end position="265"/>
    </location>
</feature>
<reference evidence="4 5" key="1">
    <citation type="journal article" date="2016" name="Front. Microbiol.">
        <title>Comprehensive Phylogenetic Analysis of Bovine Non-aureus Staphylococci Species Based on Whole-Genome Sequencing.</title>
        <authorList>
            <person name="Naushad S."/>
            <person name="Barkema H.W."/>
            <person name="Luby C."/>
            <person name="Condas L.A."/>
            <person name="Nobrega D.B."/>
            <person name="Carson D.A."/>
            <person name="De Buck J."/>
        </authorList>
    </citation>
    <scope>NUCLEOTIDE SEQUENCE [LARGE SCALE GENOMIC DNA]</scope>
    <source>
        <strain evidence="4 5">SNUC 4337</strain>
    </source>
</reference>
<dbReference type="GO" id="GO:0006629">
    <property type="term" value="P:lipid metabolic process"/>
    <property type="evidence" value="ECO:0007669"/>
    <property type="project" value="InterPro"/>
</dbReference>
<dbReference type="PANTHER" id="PTHR46211">
    <property type="entry name" value="GLYCEROPHOSPHORYL DIESTER PHOSPHODIESTERASE"/>
    <property type="match status" value="1"/>
</dbReference>
<feature type="chain" id="PRO_5044572655" evidence="1">
    <location>
        <begin position="20"/>
        <end position="265"/>
    </location>
</feature>
<dbReference type="Proteomes" id="UP000240400">
    <property type="component" value="Unassembled WGS sequence"/>
</dbReference>
<dbReference type="AlphaFoldDB" id="A0A291JLX5"/>
<dbReference type="Pfam" id="PF03009">
    <property type="entry name" value="GDPD"/>
    <property type="match status" value="1"/>
</dbReference>
<feature type="signal peptide" evidence="1">
    <location>
        <begin position="1"/>
        <end position="19"/>
    </location>
</feature>
<keyword evidence="6" id="KW-1185">Reference proteome</keyword>
<dbReference type="PROSITE" id="PS51704">
    <property type="entry name" value="GP_PDE"/>
    <property type="match status" value="1"/>
</dbReference>
<name>A0A291JLX5_9STAP</name>
<dbReference type="InterPro" id="IPR030395">
    <property type="entry name" value="GP_PDE_dom"/>
</dbReference>
<dbReference type="GO" id="GO:0008081">
    <property type="term" value="F:phosphoric diester hydrolase activity"/>
    <property type="evidence" value="ECO:0007669"/>
    <property type="project" value="InterPro"/>
</dbReference>
<protein>
    <submittedName>
        <fullName evidence="4">Glycerophosphodiester phosphodiesterase</fullName>
    </submittedName>
</protein>
<dbReference type="OrthoDB" id="384721at2"/>
<proteinExistence type="predicted"/>
<keyword evidence="1" id="KW-0732">Signal</keyword>
<evidence type="ECO:0000313" key="3">
    <source>
        <dbReference type="EMBL" id="MBO1228438.1"/>
    </source>
</evidence>
<gene>
    <name evidence="4" type="ORF">BUZ61_11145</name>
    <name evidence="3" type="ORF">J3T88_14200</name>
</gene>
<evidence type="ECO:0000313" key="4">
    <source>
        <dbReference type="EMBL" id="PTK57976.1"/>
    </source>
</evidence>
<dbReference type="Proteomes" id="UP000664081">
    <property type="component" value="Unassembled WGS sequence"/>
</dbReference>
<organism evidence="4 5">
    <name type="scientific">Staphylococcus nepalensis</name>
    <dbReference type="NCBI Taxonomy" id="214473"/>
    <lineage>
        <taxon>Bacteria</taxon>
        <taxon>Bacillati</taxon>
        <taxon>Bacillota</taxon>
        <taxon>Bacilli</taxon>
        <taxon>Bacillales</taxon>
        <taxon>Staphylococcaceae</taxon>
        <taxon>Staphylococcus</taxon>
    </lineage>
</organism>
<comment type="caution">
    <text evidence="4">The sequence shown here is derived from an EMBL/GenBank/DDBJ whole genome shotgun (WGS) entry which is preliminary data.</text>
</comment>
<dbReference type="EMBL" id="JAFNLT010000020">
    <property type="protein sequence ID" value="MBO1228438.1"/>
    <property type="molecule type" value="Genomic_DNA"/>
</dbReference>
<evidence type="ECO:0000259" key="2">
    <source>
        <dbReference type="PROSITE" id="PS51704"/>
    </source>
</evidence>
<dbReference type="KEGG" id="snl:BJD96_10775"/>
<dbReference type="SUPFAM" id="SSF51695">
    <property type="entry name" value="PLC-like phosphodiesterases"/>
    <property type="match status" value="1"/>
</dbReference>
<accession>A0A291JLX5</accession>
<dbReference type="EMBL" id="PZHR01000075">
    <property type="protein sequence ID" value="PTK57976.1"/>
    <property type="molecule type" value="Genomic_DNA"/>
</dbReference>
<reference evidence="4" key="2">
    <citation type="submission" date="2018-03" db="EMBL/GenBank/DDBJ databases">
        <authorList>
            <person name="Keele B.F."/>
        </authorList>
    </citation>
    <scope>NUCLEOTIDE SEQUENCE</scope>
    <source>
        <strain evidence="4">SNUC 4337</strain>
    </source>
</reference>
<sequence length="265" mass="29900">MKKLIFVSLLSIILLSACSDNVLSKKYLNIAHRGASGSAPEHTFTAYDKAITQKADYIELDLQMTKDNKLIAMHDKEVNRTTNGNGLVNDLSLSEIKALDAGSHFDSKFKHELVPELSEILKEYKDKTNFYIETKHPDIYPFMDEILMKDLESEHLLSDKNLKKGKVIIQSFSEMSLQNIHNLNEDIPLIKLIDDKDISNLTNAELERLANFAYGIGVNQKAVTKNIVKRAHNNGLKVHVFTLNNKNEALKMKKMGVDGGFNNNP</sequence>
<evidence type="ECO:0000256" key="1">
    <source>
        <dbReference type="SAM" id="SignalP"/>
    </source>
</evidence>
<dbReference type="RefSeq" id="WP_096810640.1">
    <property type="nucleotide sequence ID" value="NZ_CABIWM010000002.1"/>
</dbReference>
<dbReference type="Gene3D" id="3.20.20.190">
    <property type="entry name" value="Phosphatidylinositol (PI) phosphodiesterase"/>
    <property type="match status" value="1"/>
</dbReference>
<evidence type="ECO:0000313" key="6">
    <source>
        <dbReference type="Proteomes" id="UP000664081"/>
    </source>
</evidence>